<name>A0A158ELA7_9BURK</name>
<evidence type="ECO:0000313" key="2">
    <source>
        <dbReference type="Proteomes" id="UP000071859"/>
    </source>
</evidence>
<accession>A0A158ELA7</accession>
<sequence length="231" mass="25731">MLDPKKHKQYRIRPVSCYRFASHLLSAPIGLNEVVPLSRTCVVAIVRNDLGKPHFHVIMGIEKGENLLLDANGQWRGGAHIPKFLQRYPFIPIEHPGDPEKFSVGVDSTCADFNTTEGQPLFQQYEEGPTQVVKDVIAQLQAFNAQTLAGARLCEELAELDLLEPQTASIQFDHVASERRLDGLMIVNEAKFCALPDETLAKWTRCGATAVILAHLQSLPNFSRFLTLRAS</sequence>
<dbReference type="InterPro" id="IPR010836">
    <property type="entry name" value="SapC"/>
</dbReference>
<dbReference type="EMBL" id="FCOX02000279">
    <property type="protein sequence ID" value="SAL07658.1"/>
    <property type="molecule type" value="Genomic_DNA"/>
</dbReference>
<dbReference type="AlphaFoldDB" id="A0A158ELA7"/>
<evidence type="ECO:0000313" key="1">
    <source>
        <dbReference type="EMBL" id="SAL07658.1"/>
    </source>
</evidence>
<dbReference type="Pfam" id="PF07277">
    <property type="entry name" value="SapC"/>
    <property type="match status" value="1"/>
</dbReference>
<protein>
    <submittedName>
        <fullName evidence="1">SapC</fullName>
    </submittedName>
</protein>
<reference evidence="1" key="1">
    <citation type="submission" date="2016-01" db="EMBL/GenBank/DDBJ databases">
        <authorList>
            <person name="Peeters C."/>
        </authorList>
    </citation>
    <scope>NUCLEOTIDE SEQUENCE</scope>
    <source>
        <strain evidence="1">LMG 29321</strain>
    </source>
</reference>
<dbReference type="Proteomes" id="UP000071859">
    <property type="component" value="Unassembled WGS sequence"/>
</dbReference>
<comment type="caution">
    <text evidence="1">The sequence shown here is derived from an EMBL/GenBank/DDBJ whole genome shotgun (WGS) entry which is preliminary data.</text>
</comment>
<gene>
    <name evidence="1" type="ORF">AWB78_08676</name>
</gene>
<keyword evidence="2" id="KW-1185">Reference proteome</keyword>
<proteinExistence type="predicted"/>
<organism evidence="1 2">
    <name type="scientific">Caballeronia calidae</name>
    <dbReference type="NCBI Taxonomy" id="1777139"/>
    <lineage>
        <taxon>Bacteria</taxon>
        <taxon>Pseudomonadati</taxon>
        <taxon>Pseudomonadota</taxon>
        <taxon>Betaproteobacteria</taxon>
        <taxon>Burkholderiales</taxon>
        <taxon>Burkholderiaceae</taxon>
        <taxon>Caballeronia</taxon>
    </lineage>
</organism>